<name>A0AA48KNX1_9FLAO</name>
<gene>
    <name evidence="1" type="ORF">MACH07_14320</name>
</gene>
<dbReference type="Pfam" id="PF09912">
    <property type="entry name" value="DUF2141"/>
    <property type="match status" value="1"/>
</dbReference>
<evidence type="ECO:0008006" key="3">
    <source>
        <dbReference type="Google" id="ProtNLM"/>
    </source>
</evidence>
<reference evidence="1 2" key="1">
    <citation type="submission" date="2023-01" db="EMBL/GenBank/DDBJ databases">
        <title>Complete genome sequence of Muricauda aquimarina strain IFOP_LL357.</title>
        <authorList>
            <person name="Gajardo G."/>
            <person name="Ueki S."/>
            <person name="Maruyama F."/>
        </authorList>
    </citation>
    <scope>NUCLEOTIDE SEQUENCE [LARGE SCALE GENOMIC DNA]</scope>
    <source>
        <strain evidence="1 2">IFOP_LL357</strain>
    </source>
</reference>
<evidence type="ECO:0000313" key="1">
    <source>
        <dbReference type="EMBL" id="BDW92600.1"/>
    </source>
</evidence>
<protein>
    <recommendedName>
        <fullName evidence="3">DUF2141 domain-containing protein</fullName>
    </recommendedName>
</protein>
<proteinExistence type="predicted"/>
<dbReference type="EMBL" id="AP027268">
    <property type="protein sequence ID" value="BDW92600.1"/>
    <property type="molecule type" value="Genomic_DNA"/>
</dbReference>
<organism evidence="1 2">
    <name type="scientific">Flagellimonas marinaquae</name>
    <dbReference type="NCBI Taxonomy" id="254955"/>
    <lineage>
        <taxon>Bacteria</taxon>
        <taxon>Pseudomonadati</taxon>
        <taxon>Bacteroidota</taxon>
        <taxon>Flavobacteriia</taxon>
        <taxon>Flavobacteriales</taxon>
        <taxon>Flavobacteriaceae</taxon>
        <taxon>Flagellimonas</taxon>
    </lineage>
</organism>
<sequence>MSMKRFLFLFLLPVVGFSQNTLSVQVNNVKSHKGKVNVAVYDSDEGFLSFDQVLKTKSVVADQGSVVLHISDLPSGEYALAVFHDENDNGKLDTNWLGIPKEKVAFSNAKMKTFGPPKYKECAFRMDSDHQIHIDL</sequence>
<keyword evidence="2" id="KW-1185">Reference proteome</keyword>
<accession>A0AA48KNX1</accession>
<dbReference type="InterPro" id="IPR018673">
    <property type="entry name" value="DUF2141"/>
</dbReference>
<dbReference type="Proteomes" id="UP001330184">
    <property type="component" value="Chromosome"/>
</dbReference>
<dbReference type="AlphaFoldDB" id="A0AA48KNX1"/>
<evidence type="ECO:0000313" key="2">
    <source>
        <dbReference type="Proteomes" id="UP001330184"/>
    </source>
</evidence>